<dbReference type="EMBL" id="JAJSOF020000027">
    <property type="protein sequence ID" value="KAJ4433713.1"/>
    <property type="molecule type" value="Genomic_DNA"/>
</dbReference>
<evidence type="ECO:0000259" key="3">
    <source>
        <dbReference type="Pfam" id="PF07743"/>
    </source>
</evidence>
<dbReference type="SUPFAM" id="SSF47144">
    <property type="entry name" value="HSC20 (HSCB), C-terminal oligomerisation domain"/>
    <property type="match status" value="1"/>
</dbReference>
<dbReference type="Gene3D" id="1.20.1280.20">
    <property type="entry name" value="HscB, C-terminal domain"/>
    <property type="match status" value="1"/>
</dbReference>
<dbReference type="InterPro" id="IPR004640">
    <property type="entry name" value="HscB"/>
</dbReference>
<feature type="domain" description="Co-chaperone HscB C-terminal oligomerisation" evidence="3">
    <location>
        <begin position="50"/>
        <end position="120"/>
    </location>
</feature>
<dbReference type="Pfam" id="PF07743">
    <property type="entry name" value="HSCB_C"/>
    <property type="match status" value="1"/>
</dbReference>
<comment type="similarity">
    <text evidence="1">Belongs to the HscB family.</text>
</comment>
<accession>A0ABQ8SI33</accession>
<evidence type="ECO:0000313" key="4">
    <source>
        <dbReference type="EMBL" id="KAJ4433713.1"/>
    </source>
</evidence>
<evidence type="ECO:0000313" key="5">
    <source>
        <dbReference type="Proteomes" id="UP001148838"/>
    </source>
</evidence>
<dbReference type="InterPro" id="IPR036869">
    <property type="entry name" value="J_dom_sf"/>
</dbReference>
<organism evidence="4 5">
    <name type="scientific">Periplaneta americana</name>
    <name type="common">American cockroach</name>
    <name type="synonym">Blatta americana</name>
    <dbReference type="NCBI Taxonomy" id="6978"/>
    <lineage>
        <taxon>Eukaryota</taxon>
        <taxon>Metazoa</taxon>
        <taxon>Ecdysozoa</taxon>
        <taxon>Arthropoda</taxon>
        <taxon>Hexapoda</taxon>
        <taxon>Insecta</taxon>
        <taxon>Pterygota</taxon>
        <taxon>Neoptera</taxon>
        <taxon>Polyneoptera</taxon>
        <taxon>Dictyoptera</taxon>
        <taxon>Blattodea</taxon>
        <taxon>Blattoidea</taxon>
        <taxon>Blattidae</taxon>
        <taxon>Blattinae</taxon>
        <taxon>Periplaneta</taxon>
    </lineage>
</organism>
<keyword evidence="5" id="KW-1185">Reference proteome</keyword>
<dbReference type="PANTHER" id="PTHR14021:SF15">
    <property type="entry name" value="IRON-SULFUR CLUSTER CO-CHAPERONE PROTEIN HSCB"/>
    <property type="match status" value="1"/>
</dbReference>
<comment type="caution">
    <text evidence="4">The sequence shown here is derived from an EMBL/GenBank/DDBJ whole genome shotgun (WGS) entry which is preliminary data.</text>
</comment>
<protein>
    <recommendedName>
        <fullName evidence="3">Co-chaperone HscB C-terminal oligomerisation domain-containing protein</fullName>
    </recommendedName>
</protein>
<reference evidence="4 5" key="1">
    <citation type="journal article" date="2022" name="Allergy">
        <title>Genome assembly and annotation of Periplaneta americana reveal a comprehensive cockroach allergen profile.</title>
        <authorList>
            <person name="Wang L."/>
            <person name="Xiong Q."/>
            <person name="Saelim N."/>
            <person name="Wang L."/>
            <person name="Nong W."/>
            <person name="Wan A.T."/>
            <person name="Shi M."/>
            <person name="Liu X."/>
            <person name="Cao Q."/>
            <person name="Hui J.H.L."/>
            <person name="Sookrung N."/>
            <person name="Leung T.F."/>
            <person name="Tungtrongchitr A."/>
            <person name="Tsui S.K.W."/>
        </authorList>
    </citation>
    <scope>NUCLEOTIDE SEQUENCE [LARGE SCALE GENOMIC DNA]</scope>
    <source>
        <strain evidence="4">PWHHKU_190912</strain>
    </source>
</reference>
<evidence type="ECO:0000256" key="1">
    <source>
        <dbReference type="ARBA" id="ARBA00010476"/>
    </source>
</evidence>
<keyword evidence="2" id="KW-0143">Chaperone</keyword>
<dbReference type="Gene3D" id="1.10.287.110">
    <property type="entry name" value="DnaJ domain"/>
    <property type="match status" value="1"/>
</dbReference>
<dbReference type="InterPro" id="IPR036386">
    <property type="entry name" value="HscB_C_sf"/>
</dbReference>
<dbReference type="InterPro" id="IPR009073">
    <property type="entry name" value="HscB_oligo_C"/>
</dbReference>
<dbReference type="Proteomes" id="UP001148838">
    <property type="component" value="Unassembled WGS sequence"/>
</dbReference>
<evidence type="ECO:0000256" key="2">
    <source>
        <dbReference type="ARBA" id="ARBA00023186"/>
    </source>
</evidence>
<proteinExistence type="inferred from homology"/>
<sequence length="129" mass="14856">MRVREERQLSEQYSSLVNKAYSTLAQPLSRGLYMLSMRDVYLEEGITATDPQFLTKILEINEELADAQPDDVKKLERNNKEMLDKLTREAAVAFSTGDINTAKQVLVKMKYYSSFEARIKNLKRESGIE</sequence>
<name>A0ABQ8SI33_PERAM</name>
<dbReference type="PANTHER" id="PTHR14021">
    <property type="entry name" value="IRON-SULFUR CLUSTER CO-CHAPERONE PROTEIN HSCB"/>
    <property type="match status" value="1"/>
</dbReference>
<dbReference type="NCBIfam" id="TIGR00714">
    <property type="entry name" value="hscB"/>
    <property type="match status" value="1"/>
</dbReference>
<gene>
    <name evidence="4" type="ORF">ANN_16024</name>
</gene>